<name>A0A0D0EN24_9FLAO</name>
<proteinExistence type="inferred from homology"/>
<organism evidence="3 5">
    <name type="scientific">Flavobacterium hibernum</name>
    <dbReference type="NCBI Taxonomy" id="37752"/>
    <lineage>
        <taxon>Bacteria</taxon>
        <taxon>Pseudomonadati</taxon>
        <taxon>Bacteroidota</taxon>
        <taxon>Flavobacteriia</taxon>
        <taxon>Flavobacteriales</taxon>
        <taxon>Flavobacteriaceae</taxon>
        <taxon>Flavobacterium</taxon>
    </lineage>
</organism>
<protein>
    <submittedName>
        <fullName evidence="3">Polyketide cyclase</fullName>
    </submittedName>
</protein>
<reference evidence="3 5" key="1">
    <citation type="submission" date="2015-01" db="EMBL/GenBank/DDBJ databases">
        <title>Genome of Flavobacterium hibernum DSM 12611.</title>
        <authorList>
            <person name="Stropko S.J."/>
            <person name="Pipes S.E."/>
            <person name="Newman J.D."/>
        </authorList>
    </citation>
    <scope>NUCLEOTIDE SEQUENCE [LARGE SCALE GENOMIC DNA]</scope>
    <source>
        <strain evidence="3 5">DSM 12611</strain>
    </source>
</reference>
<dbReference type="OrthoDB" id="2364866at2"/>
<dbReference type="CDD" id="cd08901">
    <property type="entry name" value="SRPBCC_CalC_Aha1-like_8"/>
    <property type="match status" value="1"/>
</dbReference>
<keyword evidence="6" id="KW-1185">Reference proteome</keyword>
<dbReference type="RefSeq" id="WP_041515935.1">
    <property type="nucleotide sequence ID" value="NZ_JPRK01000003.1"/>
</dbReference>
<comment type="caution">
    <text evidence="3">The sequence shown here is derived from an EMBL/GenBank/DDBJ whole genome shotgun (WGS) entry which is preliminary data.</text>
</comment>
<dbReference type="Proteomes" id="UP000198302">
    <property type="component" value="Unassembled WGS sequence"/>
</dbReference>
<evidence type="ECO:0000313" key="6">
    <source>
        <dbReference type="Proteomes" id="UP000198302"/>
    </source>
</evidence>
<accession>A0A0D0EN24</accession>
<reference evidence="4 6" key="2">
    <citation type="submission" date="2016-11" db="EMBL/GenBank/DDBJ databases">
        <title>Whole genomes of Flavobacteriaceae.</title>
        <authorList>
            <person name="Stine C."/>
            <person name="Li C."/>
            <person name="Tadesse D."/>
        </authorList>
    </citation>
    <scope>NUCLEOTIDE SEQUENCE [LARGE SCALE GENOMIC DNA]</scope>
    <source>
        <strain evidence="4 6">ATCC 51468</strain>
    </source>
</reference>
<dbReference type="SUPFAM" id="SSF55961">
    <property type="entry name" value="Bet v1-like"/>
    <property type="match status" value="1"/>
</dbReference>
<gene>
    <name evidence="4" type="ORF">B0A73_16665</name>
    <name evidence="3" type="ORF">IW18_02065</name>
</gene>
<dbReference type="Proteomes" id="UP000032061">
    <property type="component" value="Unassembled WGS sequence"/>
</dbReference>
<dbReference type="STRING" id="37752.IW18_02065"/>
<dbReference type="AlphaFoldDB" id="A0A0D0EN24"/>
<evidence type="ECO:0000313" key="4">
    <source>
        <dbReference type="EMBL" id="OXA85374.1"/>
    </source>
</evidence>
<dbReference type="Pfam" id="PF08327">
    <property type="entry name" value="AHSA1"/>
    <property type="match status" value="1"/>
</dbReference>
<evidence type="ECO:0000313" key="3">
    <source>
        <dbReference type="EMBL" id="KIO54265.1"/>
    </source>
</evidence>
<comment type="similarity">
    <text evidence="1">Belongs to the AHA1 family.</text>
</comment>
<dbReference type="Gene3D" id="3.30.530.20">
    <property type="match status" value="1"/>
</dbReference>
<dbReference type="InterPro" id="IPR023393">
    <property type="entry name" value="START-like_dom_sf"/>
</dbReference>
<sequence length="155" mass="17723">MKAENNHFAKAEMLIRKPVSEVFQAFINPEITRKFWFTKGSGILEQDTKTVWTWEMYGFSLTVTTHVLQENKKIVIEWGDPDETTIVEWLFSPLNENETFVSITNSGLKGDSDKIIDQVRNSTEGFTLVLAGAKAYLEHKIQLNLVLDRFPKGLA</sequence>
<dbReference type="EMBL" id="JPRK01000003">
    <property type="protein sequence ID" value="KIO54265.1"/>
    <property type="molecule type" value="Genomic_DNA"/>
</dbReference>
<dbReference type="EMBL" id="MUGX01000025">
    <property type="protein sequence ID" value="OXA85374.1"/>
    <property type="molecule type" value="Genomic_DNA"/>
</dbReference>
<dbReference type="InterPro" id="IPR013538">
    <property type="entry name" value="ASHA1/2-like_C"/>
</dbReference>
<feature type="domain" description="Activator of Hsp90 ATPase homologue 1/2-like C-terminal" evidence="2">
    <location>
        <begin position="18"/>
        <end position="137"/>
    </location>
</feature>
<evidence type="ECO:0000313" key="5">
    <source>
        <dbReference type="Proteomes" id="UP000032061"/>
    </source>
</evidence>
<evidence type="ECO:0000259" key="2">
    <source>
        <dbReference type="Pfam" id="PF08327"/>
    </source>
</evidence>
<evidence type="ECO:0000256" key="1">
    <source>
        <dbReference type="ARBA" id="ARBA00006817"/>
    </source>
</evidence>